<dbReference type="RefSeq" id="WP_184388069.1">
    <property type="nucleotide sequence ID" value="NZ_BAAAJD010000066.1"/>
</dbReference>
<dbReference type="AlphaFoldDB" id="A0A7W8QIC2"/>
<dbReference type="InterPro" id="IPR058532">
    <property type="entry name" value="YjbR/MT2646/Rv2570-like"/>
</dbReference>
<dbReference type="SUPFAM" id="SSF142906">
    <property type="entry name" value="YjbR-like"/>
    <property type="match status" value="1"/>
</dbReference>
<reference evidence="1 2" key="1">
    <citation type="submission" date="2020-08" db="EMBL/GenBank/DDBJ databases">
        <title>Sequencing the genomes of 1000 actinobacteria strains.</title>
        <authorList>
            <person name="Klenk H.-P."/>
        </authorList>
    </citation>
    <scope>NUCLEOTIDE SEQUENCE [LARGE SCALE GENOMIC DNA]</scope>
    <source>
        <strain evidence="1 2">DSM 44551</strain>
    </source>
</reference>
<evidence type="ECO:0000313" key="1">
    <source>
        <dbReference type="EMBL" id="MBB5430293.1"/>
    </source>
</evidence>
<sequence length="111" mass="12565">MSTEEDVRRIATALPETTERTSYGTPAFYVAGRIFARLHEEPGVLVCWRADTDERQALLDADPEKFFTTDHYRGHAGVLVRLGRVDADELSELLAEAWQARAPKRLRRPPG</sequence>
<gene>
    <name evidence="1" type="ORF">HDA36_000377</name>
</gene>
<protein>
    <recommendedName>
        <fullName evidence="3">MmcQ/YjbR family DNA-binding protein</fullName>
    </recommendedName>
</protein>
<dbReference type="Gene3D" id="3.90.1150.30">
    <property type="match status" value="1"/>
</dbReference>
<dbReference type="Pfam" id="PF04237">
    <property type="entry name" value="YjbR"/>
    <property type="match status" value="1"/>
</dbReference>
<proteinExistence type="predicted"/>
<dbReference type="InterPro" id="IPR038056">
    <property type="entry name" value="YjbR-like_sf"/>
</dbReference>
<evidence type="ECO:0008006" key="3">
    <source>
        <dbReference type="Google" id="ProtNLM"/>
    </source>
</evidence>
<comment type="caution">
    <text evidence="1">The sequence shown here is derived from an EMBL/GenBank/DDBJ whole genome shotgun (WGS) entry which is preliminary data.</text>
</comment>
<keyword evidence="2" id="KW-1185">Reference proteome</keyword>
<accession>A0A7W8QIC2</accession>
<dbReference type="Proteomes" id="UP000572635">
    <property type="component" value="Unassembled WGS sequence"/>
</dbReference>
<dbReference type="EMBL" id="JACHDB010000001">
    <property type="protein sequence ID" value="MBB5430293.1"/>
    <property type="molecule type" value="Genomic_DNA"/>
</dbReference>
<name>A0A7W8QIC2_9ACTN</name>
<organism evidence="1 2">
    <name type="scientific">Nocardiopsis composta</name>
    <dbReference type="NCBI Taxonomy" id="157465"/>
    <lineage>
        <taxon>Bacteria</taxon>
        <taxon>Bacillati</taxon>
        <taxon>Actinomycetota</taxon>
        <taxon>Actinomycetes</taxon>
        <taxon>Streptosporangiales</taxon>
        <taxon>Nocardiopsidaceae</taxon>
        <taxon>Nocardiopsis</taxon>
    </lineage>
</organism>
<evidence type="ECO:0000313" key="2">
    <source>
        <dbReference type="Proteomes" id="UP000572635"/>
    </source>
</evidence>